<dbReference type="eggNOG" id="ENOG5032Z1Y">
    <property type="taxonomic scope" value="Bacteria"/>
</dbReference>
<reference evidence="1 2" key="1">
    <citation type="submission" date="2007-01" db="EMBL/GenBank/DDBJ databases">
        <authorList>
            <person name="Haygood M."/>
            <person name="Podell S."/>
            <person name="Anderson C."/>
            <person name="Hopkinson B."/>
            <person name="Roe K."/>
            <person name="Barbeau K."/>
            <person name="Gaasterland T."/>
            <person name="Ferriera S."/>
            <person name="Johnson J."/>
            <person name="Kravitz S."/>
            <person name="Beeson K."/>
            <person name="Sutton G."/>
            <person name="Rogers Y.-H."/>
            <person name="Friedman R."/>
            <person name="Frazier M."/>
            <person name="Venter J.C."/>
        </authorList>
    </citation>
    <scope>NUCLEOTIDE SEQUENCE [LARGE SCALE GENOMIC DNA]</scope>
    <source>
        <strain evidence="1 2">ATCC 23134</strain>
    </source>
</reference>
<comment type="caution">
    <text evidence="1">The sequence shown here is derived from an EMBL/GenBank/DDBJ whole genome shotgun (WGS) entry which is preliminary data.</text>
</comment>
<dbReference type="OrthoDB" id="1550937at2"/>
<proteinExistence type="predicted"/>
<evidence type="ECO:0008006" key="3">
    <source>
        <dbReference type="Google" id="ProtNLM"/>
    </source>
</evidence>
<accession>A1ZTI3</accession>
<sequence length="167" mass="19193">MQTNQPPQNLLVAVLGHRKSGKSYTWNTLFGRTVKTGTKERRLYFNSTEYTSVYLVSGSSEERQAYVGDLIKVKNPRIVLCSIQYVAHAMKTFNYFVDRGYSMYVHWLNPGWDDQGGYHDEHQLGPKILSMHSMLGKRSGKVDAEARVGEMRHYIYDWAKGKDLVHG</sequence>
<evidence type="ECO:0000313" key="1">
    <source>
        <dbReference type="EMBL" id="EAY26243.1"/>
    </source>
</evidence>
<gene>
    <name evidence="1" type="ORF">M23134_01565</name>
</gene>
<keyword evidence="2" id="KW-1185">Reference proteome</keyword>
<protein>
    <recommendedName>
        <fullName evidence="3">G domain-containing protein</fullName>
    </recommendedName>
</protein>
<dbReference type="Proteomes" id="UP000004095">
    <property type="component" value="Unassembled WGS sequence"/>
</dbReference>
<name>A1ZTI3_MICM2</name>
<dbReference type="AlphaFoldDB" id="A1ZTI3"/>
<dbReference type="RefSeq" id="WP_002701231.1">
    <property type="nucleotide sequence ID" value="NZ_AAWS01000036.1"/>
</dbReference>
<dbReference type="EMBL" id="AAWS01000036">
    <property type="protein sequence ID" value="EAY26243.1"/>
    <property type="molecule type" value="Genomic_DNA"/>
</dbReference>
<evidence type="ECO:0000313" key="2">
    <source>
        <dbReference type="Proteomes" id="UP000004095"/>
    </source>
</evidence>
<organism evidence="1 2">
    <name type="scientific">Microscilla marina ATCC 23134</name>
    <dbReference type="NCBI Taxonomy" id="313606"/>
    <lineage>
        <taxon>Bacteria</taxon>
        <taxon>Pseudomonadati</taxon>
        <taxon>Bacteroidota</taxon>
        <taxon>Cytophagia</taxon>
        <taxon>Cytophagales</taxon>
        <taxon>Microscillaceae</taxon>
        <taxon>Microscilla</taxon>
    </lineage>
</organism>